<dbReference type="Proteomes" id="UP000618795">
    <property type="component" value="Unassembled WGS sequence"/>
</dbReference>
<proteinExistence type="predicted"/>
<dbReference type="EMBL" id="BMTD01000015">
    <property type="protein sequence ID" value="GGV12463.1"/>
    <property type="molecule type" value="Genomic_DNA"/>
</dbReference>
<gene>
    <name evidence="2" type="ORF">GCM10010260_58950</name>
</gene>
<feature type="region of interest" description="Disordered" evidence="1">
    <location>
        <begin position="79"/>
        <end position="106"/>
    </location>
</feature>
<accession>A0A918IH62</accession>
<name>A0A918IH62_9ACTN</name>
<reference evidence="2" key="1">
    <citation type="journal article" date="2014" name="Int. J. Syst. Evol. Microbiol.">
        <title>Complete genome sequence of Corynebacterium casei LMG S-19264T (=DSM 44701T), isolated from a smear-ripened cheese.</title>
        <authorList>
            <consortium name="US DOE Joint Genome Institute (JGI-PGF)"/>
            <person name="Walter F."/>
            <person name="Albersmeier A."/>
            <person name="Kalinowski J."/>
            <person name="Ruckert C."/>
        </authorList>
    </citation>
    <scope>NUCLEOTIDE SEQUENCE</scope>
    <source>
        <strain evidence="2">JCM 4369</strain>
    </source>
</reference>
<comment type="caution">
    <text evidence="2">The sequence shown here is derived from an EMBL/GenBank/DDBJ whole genome shotgun (WGS) entry which is preliminary data.</text>
</comment>
<organism evidence="2 3">
    <name type="scientific">Streptomyces filipinensis</name>
    <dbReference type="NCBI Taxonomy" id="66887"/>
    <lineage>
        <taxon>Bacteria</taxon>
        <taxon>Bacillati</taxon>
        <taxon>Actinomycetota</taxon>
        <taxon>Actinomycetes</taxon>
        <taxon>Kitasatosporales</taxon>
        <taxon>Streptomycetaceae</taxon>
        <taxon>Streptomyces</taxon>
    </lineage>
</organism>
<feature type="region of interest" description="Disordered" evidence="1">
    <location>
        <begin position="155"/>
        <end position="192"/>
    </location>
</feature>
<protein>
    <submittedName>
        <fullName evidence="2">Uncharacterized protein</fullName>
    </submittedName>
</protein>
<sequence length="207" mass="22342">MFDSLRRQSHPAFFAWVNSPPSPAGIIAELLAGVINATCGMGENALMGHTVLRACLCNYRTTTDDLDLLIRGVLHAADADNPPPSVANERPTHSHRSPAPPPSKVSIDTKLFESVGPRLLSELVNSGVETVACSSWRSLSLIENKTVTANVHLRTGSPSQSRVSPDRASVAPRRSRTGRARSTGRTHVPHTDASRDCRLLTVLNLVR</sequence>
<evidence type="ECO:0000313" key="3">
    <source>
        <dbReference type="Proteomes" id="UP000618795"/>
    </source>
</evidence>
<reference evidence="2" key="2">
    <citation type="submission" date="2020-09" db="EMBL/GenBank/DDBJ databases">
        <authorList>
            <person name="Sun Q."/>
            <person name="Ohkuma M."/>
        </authorList>
    </citation>
    <scope>NUCLEOTIDE SEQUENCE</scope>
    <source>
        <strain evidence="2">JCM 4369</strain>
    </source>
</reference>
<keyword evidence="3" id="KW-1185">Reference proteome</keyword>
<feature type="compositionally biased region" description="Basic residues" evidence="1">
    <location>
        <begin position="173"/>
        <end position="188"/>
    </location>
</feature>
<dbReference type="AlphaFoldDB" id="A0A918IH62"/>
<evidence type="ECO:0000313" key="2">
    <source>
        <dbReference type="EMBL" id="GGV12463.1"/>
    </source>
</evidence>
<evidence type="ECO:0000256" key="1">
    <source>
        <dbReference type="SAM" id="MobiDB-lite"/>
    </source>
</evidence>